<organism evidence="2 3">
    <name type="scientific">Karstenula rhodostoma CBS 690.94</name>
    <dbReference type="NCBI Taxonomy" id="1392251"/>
    <lineage>
        <taxon>Eukaryota</taxon>
        <taxon>Fungi</taxon>
        <taxon>Dikarya</taxon>
        <taxon>Ascomycota</taxon>
        <taxon>Pezizomycotina</taxon>
        <taxon>Dothideomycetes</taxon>
        <taxon>Pleosporomycetidae</taxon>
        <taxon>Pleosporales</taxon>
        <taxon>Massarineae</taxon>
        <taxon>Didymosphaeriaceae</taxon>
        <taxon>Karstenula</taxon>
    </lineage>
</organism>
<feature type="compositionally biased region" description="Basic and acidic residues" evidence="1">
    <location>
        <begin position="152"/>
        <end position="165"/>
    </location>
</feature>
<gene>
    <name evidence="2" type="ORF">P171DRAFT_439533</name>
</gene>
<feature type="region of interest" description="Disordered" evidence="1">
    <location>
        <begin position="196"/>
        <end position="217"/>
    </location>
</feature>
<evidence type="ECO:0000256" key="1">
    <source>
        <dbReference type="SAM" id="MobiDB-lite"/>
    </source>
</evidence>
<dbReference type="OrthoDB" id="185175at2759"/>
<protein>
    <submittedName>
        <fullName evidence="2">Uncharacterized protein</fullName>
    </submittedName>
</protein>
<reference evidence="2" key="1">
    <citation type="journal article" date="2020" name="Stud. Mycol.">
        <title>101 Dothideomycetes genomes: a test case for predicting lifestyles and emergence of pathogens.</title>
        <authorList>
            <person name="Haridas S."/>
            <person name="Albert R."/>
            <person name="Binder M."/>
            <person name="Bloem J."/>
            <person name="Labutti K."/>
            <person name="Salamov A."/>
            <person name="Andreopoulos B."/>
            <person name="Baker S."/>
            <person name="Barry K."/>
            <person name="Bills G."/>
            <person name="Bluhm B."/>
            <person name="Cannon C."/>
            <person name="Castanera R."/>
            <person name="Culley D."/>
            <person name="Daum C."/>
            <person name="Ezra D."/>
            <person name="Gonzalez J."/>
            <person name="Henrissat B."/>
            <person name="Kuo A."/>
            <person name="Liang C."/>
            <person name="Lipzen A."/>
            <person name="Lutzoni F."/>
            <person name="Magnuson J."/>
            <person name="Mondo S."/>
            <person name="Nolan M."/>
            <person name="Ohm R."/>
            <person name="Pangilinan J."/>
            <person name="Park H.-J."/>
            <person name="Ramirez L."/>
            <person name="Alfaro M."/>
            <person name="Sun H."/>
            <person name="Tritt A."/>
            <person name="Yoshinaga Y."/>
            <person name="Zwiers L.-H."/>
            <person name="Turgeon B."/>
            <person name="Goodwin S."/>
            <person name="Spatafora J."/>
            <person name="Crous P."/>
            <person name="Grigoriev I."/>
        </authorList>
    </citation>
    <scope>NUCLEOTIDE SEQUENCE</scope>
    <source>
        <strain evidence="2">CBS 690.94</strain>
    </source>
</reference>
<dbReference type="EMBL" id="MU001493">
    <property type="protein sequence ID" value="KAF2450990.1"/>
    <property type="molecule type" value="Genomic_DNA"/>
</dbReference>
<evidence type="ECO:0000313" key="3">
    <source>
        <dbReference type="Proteomes" id="UP000799764"/>
    </source>
</evidence>
<feature type="region of interest" description="Disordered" evidence="1">
    <location>
        <begin position="150"/>
        <end position="171"/>
    </location>
</feature>
<comment type="caution">
    <text evidence="2">The sequence shown here is derived from an EMBL/GenBank/DDBJ whole genome shotgun (WGS) entry which is preliminary data.</text>
</comment>
<accession>A0A9P4PVE2</accession>
<dbReference type="Proteomes" id="UP000799764">
    <property type="component" value="Unassembled WGS sequence"/>
</dbReference>
<dbReference type="AlphaFoldDB" id="A0A9P4PVE2"/>
<keyword evidence="3" id="KW-1185">Reference proteome</keyword>
<evidence type="ECO:0000313" key="2">
    <source>
        <dbReference type="EMBL" id="KAF2450990.1"/>
    </source>
</evidence>
<feature type="compositionally biased region" description="Basic and acidic residues" evidence="1">
    <location>
        <begin position="196"/>
        <end position="205"/>
    </location>
</feature>
<proteinExistence type="predicted"/>
<name>A0A9P4PVE2_9PLEO</name>
<feature type="compositionally biased region" description="Polar residues" evidence="1">
    <location>
        <begin position="206"/>
        <end position="217"/>
    </location>
</feature>
<sequence>MSVFRRRTEAKRLQSQRDHEFFWGVVNKDEKALSQLPPGPAAPTTFLHFLQQGDLSDEALAAFNPEALQILQSLRRDMNEKRRFDLSEWHAEWAQSEQQPKQWVAPSGPSASQSLLTQPANIELFTHDLTAPRVLLDYWGEYDEAPAGAQAQRERWAKEAEEGKHRGNRKLNAAPISALLNRYAENRDDALERLEDEVRGQDESAYHNQQCGCGSGY</sequence>